<reference evidence="3 4" key="1">
    <citation type="submission" date="2021-02" db="EMBL/GenBank/DDBJ databases">
        <title>Complete Genome Sequence of Arcanobacterium phocisimile strain DSM 26142T from a harbour seal.</title>
        <authorList>
            <person name="Borowiak M."/>
            <person name="Alssahen M."/>
            <person name="Malorny B."/>
            <person name="Laemmler C."/>
            <person name="Siebert U."/>
            <person name="Ploetz M."/>
            <person name="Abdulmawjood A."/>
        </authorList>
    </citation>
    <scope>NUCLEOTIDE SEQUENCE [LARGE SCALE GENOMIC DNA]</scope>
    <source>
        <strain evidence="3 4">DSM 26142</strain>
    </source>
</reference>
<dbReference type="NCBIfam" id="TIGR00090">
    <property type="entry name" value="rsfS_iojap_ybeB"/>
    <property type="match status" value="1"/>
</dbReference>
<evidence type="ECO:0000313" key="4">
    <source>
        <dbReference type="Proteomes" id="UP000602653"/>
    </source>
</evidence>
<dbReference type="SUPFAM" id="SSF81301">
    <property type="entry name" value="Nucleotidyltransferase"/>
    <property type="match status" value="1"/>
</dbReference>
<name>A0ABX7IEI2_9ACTO</name>
<accession>A0ABX7IEI2</accession>
<dbReference type="PANTHER" id="PTHR21043:SF0">
    <property type="entry name" value="MITOCHONDRIAL ASSEMBLY OF RIBOSOMAL LARGE SUBUNIT PROTEIN 1"/>
    <property type="match status" value="1"/>
</dbReference>
<keyword evidence="2" id="KW-0678">Repressor</keyword>
<dbReference type="Gene3D" id="3.30.460.10">
    <property type="entry name" value="Beta Polymerase, domain 2"/>
    <property type="match status" value="1"/>
</dbReference>
<dbReference type="InterPro" id="IPR043519">
    <property type="entry name" value="NT_sf"/>
</dbReference>
<dbReference type="HAMAP" id="MF_01477">
    <property type="entry name" value="Iojap_RsfS"/>
    <property type="match status" value="1"/>
</dbReference>
<dbReference type="Pfam" id="PF02410">
    <property type="entry name" value="RsfS"/>
    <property type="match status" value="1"/>
</dbReference>
<proteinExistence type="inferred from homology"/>
<sequence>MSATQEAIDLTIIAARAAADVKATSITAIDVAERLALTDTFLVVSGSTERQVRAIVDSVEEALHKAGCRRKRREGMEGEAHWVLLDFGILMVHVQQDEDREFYALEKLWGDCPAIELPEDIQASEAAQESALAAYFSGGIDNATGVDATTAADQIS</sequence>
<evidence type="ECO:0000313" key="3">
    <source>
        <dbReference type="EMBL" id="QRV01548.1"/>
    </source>
</evidence>
<comment type="subunit">
    <text evidence="2">Interacts with ribosomal protein uL14 (rplN).</text>
</comment>
<comment type="similarity">
    <text evidence="1 2">Belongs to the Iojap/RsfS family.</text>
</comment>
<keyword evidence="4" id="KW-1185">Reference proteome</keyword>
<keyword evidence="2" id="KW-0963">Cytoplasm</keyword>
<evidence type="ECO:0000256" key="2">
    <source>
        <dbReference type="HAMAP-Rule" id="MF_01477"/>
    </source>
</evidence>
<dbReference type="EMBL" id="CP070228">
    <property type="protein sequence ID" value="QRV01548.1"/>
    <property type="molecule type" value="Genomic_DNA"/>
</dbReference>
<organism evidence="3 4">
    <name type="scientific">Arcanobacterium phocisimile</name>
    <dbReference type="NCBI Taxonomy" id="1302235"/>
    <lineage>
        <taxon>Bacteria</taxon>
        <taxon>Bacillati</taxon>
        <taxon>Actinomycetota</taxon>
        <taxon>Actinomycetes</taxon>
        <taxon>Actinomycetales</taxon>
        <taxon>Actinomycetaceae</taxon>
        <taxon>Arcanobacterium</taxon>
    </lineage>
</organism>
<dbReference type="PANTHER" id="PTHR21043">
    <property type="entry name" value="IOJAP SUPERFAMILY ORTHOLOG"/>
    <property type="match status" value="1"/>
</dbReference>
<comment type="subcellular location">
    <subcellularLocation>
        <location evidence="2">Cytoplasm</location>
    </subcellularLocation>
</comment>
<comment type="function">
    <text evidence="2">Functions as a ribosomal silencing factor. Interacts with ribosomal protein uL14 (rplN), blocking formation of intersubunit bridge B8. Prevents association of the 30S and 50S ribosomal subunits and the formation of functional ribosomes, thus repressing translation.</text>
</comment>
<dbReference type="InterPro" id="IPR004394">
    <property type="entry name" value="Iojap/RsfS/C7orf30"/>
</dbReference>
<gene>
    <name evidence="2 3" type="primary">rsfS</name>
    <name evidence="3" type="ORF">JTE88_05405</name>
</gene>
<protein>
    <recommendedName>
        <fullName evidence="2">Ribosomal silencing factor RsfS</fullName>
    </recommendedName>
</protein>
<keyword evidence="2" id="KW-0810">Translation regulation</keyword>
<evidence type="ECO:0000256" key="1">
    <source>
        <dbReference type="ARBA" id="ARBA00010574"/>
    </source>
</evidence>
<dbReference type="RefSeq" id="WP_204423315.1">
    <property type="nucleotide sequence ID" value="NZ_CP070228.1"/>
</dbReference>
<dbReference type="Proteomes" id="UP000602653">
    <property type="component" value="Chromosome"/>
</dbReference>